<dbReference type="EC" id="2.7.13.3" evidence="2"/>
<evidence type="ECO:0000256" key="4">
    <source>
        <dbReference type="ARBA" id="ARBA00022679"/>
    </source>
</evidence>
<dbReference type="PANTHER" id="PTHR45453:SF1">
    <property type="entry name" value="PHOSPHATE REGULON SENSOR PROTEIN PHOR"/>
    <property type="match status" value="1"/>
</dbReference>
<evidence type="ECO:0000256" key="3">
    <source>
        <dbReference type="ARBA" id="ARBA00022553"/>
    </source>
</evidence>
<feature type="transmembrane region" description="Helical" evidence="7">
    <location>
        <begin position="6"/>
        <end position="25"/>
    </location>
</feature>
<keyword evidence="7" id="KW-1133">Transmembrane helix</keyword>
<dbReference type="SMART" id="SM00387">
    <property type="entry name" value="HATPase_c"/>
    <property type="match status" value="1"/>
</dbReference>
<dbReference type="OrthoDB" id="9813151at2"/>
<evidence type="ECO:0000313" key="10">
    <source>
        <dbReference type="Proteomes" id="UP000076586"/>
    </source>
</evidence>
<dbReference type="RefSeq" id="WP_068702606.1">
    <property type="nucleotide sequence ID" value="NZ_BDCR01000001.1"/>
</dbReference>
<dbReference type="GO" id="GO:0000155">
    <property type="term" value="F:phosphorelay sensor kinase activity"/>
    <property type="evidence" value="ECO:0007669"/>
    <property type="project" value="InterPro"/>
</dbReference>
<evidence type="ECO:0000256" key="7">
    <source>
        <dbReference type="SAM" id="Phobius"/>
    </source>
</evidence>
<dbReference type="InterPro" id="IPR005467">
    <property type="entry name" value="His_kinase_dom"/>
</dbReference>
<dbReference type="Pfam" id="PF00512">
    <property type="entry name" value="HisKA"/>
    <property type="match status" value="1"/>
</dbReference>
<feature type="transmembrane region" description="Helical" evidence="7">
    <location>
        <begin position="158"/>
        <end position="177"/>
    </location>
</feature>
<comment type="catalytic activity">
    <reaction evidence="1">
        <text>ATP + protein L-histidine = ADP + protein N-phospho-L-histidine.</text>
        <dbReference type="EC" id="2.7.13.3"/>
    </reaction>
</comment>
<accession>A0A161LDR1</accession>
<dbReference type="PANTHER" id="PTHR45453">
    <property type="entry name" value="PHOSPHATE REGULON SENSOR PROTEIN PHOR"/>
    <property type="match status" value="1"/>
</dbReference>
<protein>
    <recommendedName>
        <fullName evidence="2">histidine kinase</fullName>
        <ecNumber evidence="2">2.7.13.3</ecNumber>
    </recommendedName>
</protein>
<dbReference type="SUPFAM" id="SSF55874">
    <property type="entry name" value="ATPase domain of HSP90 chaperone/DNA topoisomerase II/histidine kinase"/>
    <property type="match status" value="1"/>
</dbReference>
<dbReference type="GO" id="GO:0004721">
    <property type="term" value="F:phosphoprotein phosphatase activity"/>
    <property type="evidence" value="ECO:0007669"/>
    <property type="project" value="TreeGrafter"/>
</dbReference>
<evidence type="ECO:0000256" key="5">
    <source>
        <dbReference type="ARBA" id="ARBA00022777"/>
    </source>
</evidence>
<evidence type="ECO:0000259" key="8">
    <source>
        <dbReference type="PROSITE" id="PS50109"/>
    </source>
</evidence>
<dbReference type="InterPro" id="IPR003594">
    <property type="entry name" value="HATPase_dom"/>
</dbReference>
<keyword evidence="7" id="KW-0812">Transmembrane</keyword>
<dbReference type="CDD" id="cd00082">
    <property type="entry name" value="HisKA"/>
    <property type="match status" value="1"/>
</dbReference>
<evidence type="ECO:0000313" key="9">
    <source>
        <dbReference type="EMBL" id="GAT62435.1"/>
    </source>
</evidence>
<dbReference type="PRINTS" id="PR00344">
    <property type="entry name" value="BCTRLSENSOR"/>
</dbReference>
<proteinExistence type="predicted"/>
<dbReference type="GO" id="GO:0016036">
    <property type="term" value="P:cellular response to phosphate starvation"/>
    <property type="evidence" value="ECO:0007669"/>
    <property type="project" value="TreeGrafter"/>
</dbReference>
<reference evidence="10" key="2">
    <citation type="journal article" date="2017" name="Genome Announc.">
        <title>Draft genome sequence of Paludibacter jiangxiensis NM7(T), a propionate-producing fermentative bacterium.</title>
        <authorList>
            <person name="Qiu Y.-L."/>
            <person name="Tourlousse D.M."/>
            <person name="Matsuura N."/>
            <person name="Ohashi A."/>
            <person name="Sekiguchi Y."/>
        </authorList>
    </citation>
    <scope>NUCLEOTIDE SEQUENCE [LARGE SCALE GENOMIC DNA]</scope>
    <source>
        <strain evidence="10">NM7</strain>
    </source>
</reference>
<dbReference type="InterPro" id="IPR003661">
    <property type="entry name" value="HisK_dim/P_dom"/>
</dbReference>
<dbReference type="InterPro" id="IPR036890">
    <property type="entry name" value="HATPase_C_sf"/>
</dbReference>
<organism evidence="9 10">
    <name type="scientific">Paludibacter jiangxiensis</name>
    <dbReference type="NCBI Taxonomy" id="681398"/>
    <lineage>
        <taxon>Bacteria</taxon>
        <taxon>Pseudomonadati</taxon>
        <taxon>Bacteroidota</taxon>
        <taxon>Bacteroidia</taxon>
        <taxon>Bacteroidales</taxon>
        <taxon>Paludibacteraceae</taxon>
        <taxon>Paludibacter</taxon>
    </lineage>
</organism>
<dbReference type="FunFam" id="3.30.565.10:FF:000006">
    <property type="entry name" value="Sensor histidine kinase WalK"/>
    <property type="match status" value="1"/>
</dbReference>
<dbReference type="EMBL" id="BDCR01000001">
    <property type="protein sequence ID" value="GAT62435.1"/>
    <property type="molecule type" value="Genomic_DNA"/>
</dbReference>
<comment type="caution">
    <text evidence="9">The sequence shown here is derived from an EMBL/GenBank/DDBJ whole genome shotgun (WGS) entry which is preliminary data.</text>
</comment>
<keyword evidence="7" id="KW-0472">Membrane</keyword>
<reference evidence="10" key="1">
    <citation type="submission" date="2016-04" db="EMBL/GenBank/DDBJ databases">
        <title>Draft genome sequence of Paludibacter jiangxiensis strain NM7.</title>
        <authorList>
            <person name="Qiu Y."/>
            <person name="Matsuura N."/>
            <person name="Ohashi A."/>
            <person name="Tourlousse M.D."/>
            <person name="Sekiguchi Y."/>
        </authorList>
    </citation>
    <scope>NUCLEOTIDE SEQUENCE [LARGE SCALE GENOMIC DNA]</scope>
    <source>
        <strain evidence="10">NM7</strain>
    </source>
</reference>
<dbReference type="Pfam" id="PF02518">
    <property type="entry name" value="HATPase_c"/>
    <property type="match status" value="1"/>
</dbReference>
<name>A0A161LDR1_9BACT</name>
<sequence length="419" mass="48216">MKKLLFKYYIPLFFIFSFAVLAFQYNREKQYKADMLNTLLGDTNDMIYNYFESKNGSLAHIDSLIAIFPHSDIRVTIIDLKGSVVYDNAIQDVMHMENHLSRKEVKLALQNGNGSDIRTSHTNQRRYYYHATKFGNCYVRSSLPYDVNISSLLRPDNLFLYFWLALTFIIAAVLFYISNKFSIKLNREQIEHDAMVRRRLTHQVAHELKTPLSSIIGYMETLHDNPDIAPERQRFFIERSHAQAERLNSLLQDILMLNQINEAPQSVQMEPVHLNKVVQTVLDDVELKLQEKNIEVYTSFGGDIWLKANTILLYSIFRNLIDNAIAYAGENIKINLTLTGEDAKCYHFAFSDNGIGVAPEHLPFLFDRFYRVDKGRSRKTGGTGLGLSIVKNAVELHRGTITVKNKNGGGLEFIFSLHK</sequence>
<evidence type="ECO:0000256" key="1">
    <source>
        <dbReference type="ARBA" id="ARBA00000085"/>
    </source>
</evidence>
<evidence type="ECO:0000256" key="6">
    <source>
        <dbReference type="ARBA" id="ARBA00023012"/>
    </source>
</evidence>
<dbReference type="Gene3D" id="3.30.565.10">
    <property type="entry name" value="Histidine kinase-like ATPase, C-terminal domain"/>
    <property type="match status" value="1"/>
</dbReference>
<dbReference type="InterPro" id="IPR050351">
    <property type="entry name" value="BphY/WalK/GraS-like"/>
</dbReference>
<dbReference type="PROSITE" id="PS50109">
    <property type="entry name" value="HIS_KIN"/>
    <property type="match status" value="1"/>
</dbReference>
<dbReference type="SUPFAM" id="SSF47384">
    <property type="entry name" value="Homodimeric domain of signal transducing histidine kinase"/>
    <property type="match status" value="1"/>
</dbReference>
<keyword evidence="10" id="KW-1185">Reference proteome</keyword>
<dbReference type="GO" id="GO:0005886">
    <property type="term" value="C:plasma membrane"/>
    <property type="evidence" value="ECO:0007669"/>
    <property type="project" value="TreeGrafter"/>
</dbReference>
<keyword evidence="4" id="KW-0808">Transferase</keyword>
<dbReference type="SMART" id="SM00388">
    <property type="entry name" value="HisKA"/>
    <property type="match status" value="1"/>
</dbReference>
<dbReference type="CDD" id="cd00075">
    <property type="entry name" value="HATPase"/>
    <property type="match status" value="1"/>
</dbReference>
<dbReference type="AlphaFoldDB" id="A0A161LDR1"/>
<feature type="domain" description="Histidine kinase" evidence="8">
    <location>
        <begin position="203"/>
        <end position="419"/>
    </location>
</feature>
<dbReference type="Gene3D" id="1.10.287.130">
    <property type="match status" value="1"/>
</dbReference>
<keyword evidence="3" id="KW-0597">Phosphoprotein</keyword>
<dbReference type="STRING" id="681398.PJIAN_11029"/>
<gene>
    <name evidence="9" type="ORF">PJIAN_11029</name>
</gene>
<keyword evidence="6" id="KW-0902">Two-component regulatory system</keyword>
<dbReference type="InterPro" id="IPR036097">
    <property type="entry name" value="HisK_dim/P_sf"/>
</dbReference>
<keyword evidence="5 9" id="KW-0418">Kinase</keyword>
<evidence type="ECO:0000256" key="2">
    <source>
        <dbReference type="ARBA" id="ARBA00012438"/>
    </source>
</evidence>
<dbReference type="InterPro" id="IPR004358">
    <property type="entry name" value="Sig_transdc_His_kin-like_C"/>
</dbReference>
<dbReference type="Proteomes" id="UP000076586">
    <property type="component" value="Unassembled WGS sequence"/>
</dbReference>